<feature type="transmembrane region" description="Helical" evidence="1">
    <location>
        <begin position="12"/>
        <end position="30"/>
    </location>
</feature>
<sequence length="200" mass="22838">MQQEKVMDYRTYAIFYICLLCFGVLGSLYANNGETAMVKQKVANVNIDDNLDSIFLDSKSIQLGDKPTMIVFGKDDCYHCSILSASLIGNDVIQGYVALNFLPYYINLSDKKRHAIPYLNLSGLSSLDTARLYKLESLPLIVFVDTDGKEIMRMAGFPGEKRIIHLLEFIYNDVWKNYKTPKDRVAGFLEYEEDLTKQDK</sequence>
<evidence type="ECO:0000313" key="3">
    <source>
        <dbReference type="EMBL" id="GAB0173638.1"/>
    </source>
</evidence>
<accession>A0ABQ0D5L1</accession>
<evidence type="ECO:0000259" key="2">
    <source>
        <dbReference type="Pfam" id="PF13098"/>
    </source>
</evidence>
<dbReference type="Proteomes" id="UP001562457">
    <property type="component" value="Unassembled WGS sequence"/>
</dbReference>
<dbReference type="InterPro" id="IPR012336">
    <property type="entry name" value="Thioredoxin-like_fold"/>
</dbReference>
<dbReference type="Pfam" id="PF13098">
    <property type="entry name" value="Thioredoxin_2"/>
    <property type="match status" value="1"/>
</dbReference>
<dbReference type="InterPro" id="IPR036249">
    <property type="entry name" value="Thioredoxin-like_sf"/>
</dbReference>
<reference evidence="3 4" key="1">
    <citation type="submission" date="2024-06" db="EMBL/GenBank/DDBJ databases">
        <title>Draft genome sequence of Helicobacter trogontum NHP16-4001.</title>
        <authorList>
            <person name="Rimbara E."/>
            <person name="Suzuki M."/>
        </authorList>
    </citation>
    <scope>NUCLEOTIDE SEQUENCE [LARGE SCALE GENOMIC DNA]</scope>
    <source>
        <strain evidence="3 4">NHP16-4001</strain>
    </source>
</reference>
<feature type="domain" description="Thioredoxin-like fold" evidence="2">
    <location>
        <begin position="65"/>
        <end position="163"/>
    </location>
</feature>
<keyword evidence="4" id="KW-1185">Reference proteome</keyword>
<evidence type="ECO:0000313" key="4">
    <source>
        <dbReference type="Proteomes" id="UP001562457"/>
    </source>
</evidence>
<proteinExistence type="predicted"/>
<dbReference type="EMBL" id="BAAFHN010000049">
    <property type="protein sequence ID" value="GAB0173638.1"/>
    <property type="molecule type" value="Genomic_DNA"/>
</dbReference>
<organism evidence="3 4">
    <name type="scientific">Helicobacter trogontum</name>
    <dbReference type="NCBI Taxonomy" id="50960"/>
    <lineage>
        <taxon>Bacteria</taxon>
        <taxon>Pseudomonadati</taxon>
        <taxon>Campylobacterota</taxon>
        <taxon>Epsilonproteobacteria</taxon>
        <taxon>Campylobacterales</taxon>
        <taxon>Helicobacteraceae</taxon>
        <taxon>Helicobacter</taxon>
    </lineage>
</organism>
<keyword evidence="1" id="KW-0812">Transmembrane</keyword>
<name>A0ABQ0D5L1_9HELI</name>
<dbReference type="SUPFAM" id="SSF52833">
    <property type="entry name" value="Thioredoxin-like"/>
    <property type="match status" value="1"/>
</dbReference>
<keyword evidence="1" id="KW-1133">Transmembrane helix</keyword>
<dbReference type="Gene3D" id="3.40.30.10">
    <property type="entry name" value="Glutaredoxin"/>
    <property type="match status" value="1"/>
</dbReference>
<dbReference type="RefSeq" id="WP_233714283.1">
    <property type="nucleotide sequence ID" value="NZ_BAAFHN010000049.1"/>
</dbReference>
<keyword evidence="1" id="KW-0472">Membrane</keyword>
<protein>
    <recommendedName>
        <fullName evidence="2">Thioredoxin-like fold domain-containing protein</fullName>
    </recommendedName>
</protein>
<gene>
    <name evidence="3" type="ORF">NHP164001_16590</name>
</gene>
<comment type="caution">
    <text evidence="3">The sequence shown here is derived from an EMBL/GenBank/DDBJ whole genome shotgun (WGS) entry which is preliminary data.</text>
</comment>
<evidence type="ECO:0000256" key="1">
    <source>
        <dbReference type="SAM" id="Phobius"/>
    </source>
</evidence>